<reference evidence="10 11" key="1">
    <citation type="submission" date="2024-11" db="EMBL/GenBank/DDBJ databases">
        <title>Chromosome-level genome assembly of the freshwater bivalve Anodonta woodiana.</title>
        <authorList>
            <person name="Chen X."/>
        </authorList>
    </citation>
    <scope>NUCLEOTIDE SEQUENCE [LARGE SCALE GENOMIC DNA]</scope>
    <source>
        <strain evidence="10">MN2024</strain>
        <tissue evidence="10">Gills</tissue>
    </source>
</reference>
<keyword evidence="8" id="KW-0496">Mitochondrion</keyword>
<dbReference type="EMBL" id="JBJQND010000002">
    <property type="protein sequence ID" value="KAL3886864.1"/>
    <property type="molecule type" value="Genomic_DNA"/>
</dbReference>
<evidence type="ECO:0008006" key="12">
    <source>
        <dbReference type="Google" id="ProtNLM"/>
    </source>
</evidence>
<name>A0ABD3XKY1_SINWO</name>
<evidence type="ECO:0000256" key="3">
    <source>
        <dbReference type="ARBA" id="ARBA00022448"/>
    </source>
</evidence>
<keyword evidence="4" id="KW-0138">CF(0)</keyword>
<keyword evidence="7" id="KW-0406">Ion transport</keyword>
<dbReference type="PANTHER" id="PTHR12441">
    <property type="entry name" value="ATP SYNTHASE COUPLING FACTOR 6, MITOCHONDRIAL"/>
    <property type="match status" value="1"/>
</dbReference>
<evidence type="ECO:0000256" key="1">
    <source>
        <dbReference type="ARBA" id="ARBA00004273"/>
    </source>
</evidence>
<dbReference type="Gene3D" id="1.10.246.110">
    <property type="entry name" value="Mitochondrial ATP synthase-coupling factor 6"/>
    <property type="match status" value="1"/>
</dbReference>
<keyword evidence="9" id="KW-0472">Membrane</keyword>
<accession>A0ABD3XKY1</accession>
<dbReference type="Pfam" id="PF05511">
    <property type="entry name" value="ATP-synt_F6"/>
    <property type="match status" value="1"/>
</dbReference>
<sequence length="137" mass="15419">MLTQLITRSAAVRSCLWHQLHRNVGVTAVFIQKASTATDPIQQLFVSKIREYALKSKSAGGNLVDATPDQQKALQDELDKIQRIYNAKGQDMTKFPVFNFTDPTLEPVDLGDIKMEIAEDKEEIVIEDDDDALNQKK</sequence>
<dbReference type="GO" id="GO:1902600">
    <property type="term" value="P:proton transmembrane transport"/>
    <property type="evidence" value="ECO:0007669"/>
    <property type="project" value="UniProtKB-KW"/>
</dbReference>
<protein>
    <recommendedName>
        <fullName evidence="12">ATP synthase-coupling factor 6, mitochondrial</fullName>
    </recommendedName>
</protein>
<evidence type="ECO:0000256" key="9">
    <source>
        <dbReference type="ARBA" id="ARBA00023136"/>
    </source>
</evidence>
<dbReference type="AlphaFoldDB" id="A0ABD3XKY1"/>
<evidence type="ECO:0000256" key="6">
    <source>
        <dbReference type="ARBA" id="ARBA00022792"/>
    </source>
</evidence>
<evidence type="ECO:0000313" key="11">
    <source>
        <dbReference type="Proteomes" id="UP001634394"/>
    </source>
</evidence>
<dbReference type="FunFam" id="1.10.246.110:FF:000001">
    <property type="entry name" value="ATP synthase-coupling factor 6, mitochondrial"/>
    <property type="match status" value="1"/>
</dbReference>
<comment type="caution">
    <text evidence="10">The sequence shown here is derived from an EMBL/GenBank/DDBJ whole genome shotgun (WGS) entry which is preliminary data.</text>
</comment>
<evidence type="ECO:0000256" key="7">
    <source>
        <dbReference type="ARBA" id="ARBA00023065"/>
    </source>
</evidence>
<keyword evidence="11" id="KW-1185">Reference proteome</keyword>
<dbReference type="InterPro" id="IPR036204">
    <property type="entry name" value="ATP_synth_f6_sf_mt"/>
</dbReference>
<evidence type="ECO:0000313" key="10">
    <source>
        <dbReference type="EMBL" id="KAL3886864.1"/>
    </source>
</evidence>
<comment type="similarity">
    <text evidence="2">Belongs to the eukaryotic ATPase subunit F6 family.</text>
</comment>
<organism evidence="10 11">
    <name type="scientific">Sinanodonta woodiana</name>
    <name type="common">Chinese pond mussel</name>
    <name type="synonym">Anodonta woodiana</name>
    <dbReference type="NCBI Taxonomy" id="1069815"/>
    <lineage>
        <taxon>Eukaryota</taxon>
        <taxon>Metazoa</taxon>
        <taxon>Spiralia</taxon>
        <taxon>Lophotrochozoa</taxon>
        <taxon>Mollusca</taxon>
        <taxon>Bivalvia</taxon>
        <taxon>Autobranchia</taxon>
        <taxon>Heteroconchia</taxon>
        <taxon>Palaeoheterodonta</taxon>
        <taxon>Unionida</taxon>
        <taxon>Unionoidea</taxon>
        <taxon>Unionidae</taxon>
        <taxon>Unioninae</taxon>
        <taxon>Sinanodonta</taxon>
    </lineage>
</organism>
<dbReference type="SUPFAM" id="SSF111357">
    <property type="entry name" value="Mitochondrial ATP synthase coupling factor 6"/>
    <property type="match status" value="1"/>
</dbReference>
<gene>
    <name evidence="10" type="ORF">ACJMK2_026825</name>
</gene>
<evidence type="ECO:0000256" key="2">
    <source>
        <dbReference type="ARBA" id="ARBA00007346"/>
    </source>
</evidence>
<keyword evidence="6" id="KW-0999">Mitochondrion inner membrane</keyword>
<proteinExistence type="inferred from homology"/>
<dbReference type="Proteomes" id="UP001634394">
    <property type="component" value="Unassembled WGS sequence"/>
</dbReference>
<dbReference type="GO" id="GO:0045259">
    <property type="term" value="C:proton-transporting ATP synthase complex"/>
    <property type="evidence" value="ECO:0007669"/>
    <property type="project" value="UniProtKB-KW"/>
</dbReference>
<keyword evidence="3" id="KW-0813">Transport</keyword>
<evidence type="ECO:0000256" key="5">
    <source>
        <dbReference type="ARBA" id="ARBA00022781"/>
    </source>
</evidence>
<dbReference type="PANTHER" id="PTHR12441:SF10">
    <property type="entry name" value="ATP SYNTHASE-COUPLING FACTOR 6, MITOCHONDRIAL"/>
    <property type="match status" value="1"/>
</dbReference>
<dbReference type="GO" id="GO:0005743">
    <property type="term" value="C:mitochondrial inner membrane"/>
    <property type="evidence" value="ECO:0007669"/>
    <property type="project" value="UniProtKB-SubCell"/>
</dbReference>
<dbReference type="InterPro" id="IPR008387">
    <property type="entry name" value="ATP_synth_f6_mt"/>
</dbReference>
<keyword evidence="5" id="KW-0375">Hydrogen ion transport</keyword>
<evidence type="ECO:0000256" key="8">
    <source>
        <dbReference type="ARBA" id="ARBA00023128"/>
    </source>
</evidence>
<evidence type="ECO:0000256" key="4">
    <source>
        <dbReference type="ARBA" id="ARBA00022547"/>
    </source>
</evidence>
<comment type="subcellular location">
    <subcellularLocation>
        <location evidence="1">Mitochondrion inner membrane</location>
    </subcellularLocation>
</comment>